<dbReference type="PANTHER" id="PTHR23129">
    <property type="entry name" value="ACYL-COENZYME A DIPHOSPHATASE FITM2"/>
    <property type="match status" value="1"/>
</dbReference>
<evidence type="ECO:0000256" key="5">
    <source>
        <dbReference type="ARBA" id="ARBA00022989"/>
    </source>
</evidence>
<dbReference type="PANTHER" id="PTHR23129:SF0">
    <property type="entry name" value="ACYL-COENZYME A DIPHOSPHATASE FITM2"/>
    <property type="match status" value="1"/>
</dbReference>
<dbReference type="GO" id="GO:0019915">
    <property type="term" value="P:lipid storage"/>
    <property type="evidence" value="ECO:0007669"/>
    <property type="project" value="InterPro"/>
</dbReference>
<keyword evidence="4" id="KW-0256">Endoplasmic reticulum</keyword>
<feature type="transmembrane region" description="Helical" evidence="8">
    <location>
        <begin position="138"/>
        <end position="156"/>
    </location>
</feature>
<evidence type="ECO:0000256" key="7">
    <source>
        <dbReference type="ARBA" id="ARBA00023136"/>
    </source>
</evidence>
<keyword evidence="2 8" id="KW-0812">Transmembrane</keyword>
<dbReference type="GO" id="GO:0034389">
    <property type="term" value="P:lipid droplet organization"/>
    <property type="evidence" value="ECO:0007669"/>
    <property type="project" value="TreeGrafter"/>
</dbReference>
<dbReference type="GO" id="GO:0010945">
    <property type="term" value="F:coenzyme A diphosphatase activity"/>
    <property type="evidence" value="ECO:0007669"/>
    <property type="project" value="InterPro"/>
</dbReference>
<keyword evidence="10" id="KW-1185">Reference proteome</keyword>
<dbReference type="STRING" id="2020962.A0A2N1JHK5"/>
<dbReference type="InterPro" id="IPR019388">
    <property type="entry name" value="FIT"/>
</dbReference>
<accession>A0A2N1JHK5</accession>
<organism evidence="9 10">
    <name type="scientific">Malassezia vespertilionis</name>
    <dbReference type="NCBI Taxonomy" id="2020962"/>
    <lineage>
        <taxon>Eukaryota</taxon>
        <taxon>Fungi</taxon>
        <taxon>Dikarya</taxon>
        <taxon>Basidiomycota</taxon>
        <taxon>Ustilaginomycotina</taxon>
        <taxon>Malasseziomycetes</taxon>
        <taxon>Malasseziales</taxon>
        <taxon>Malasseziaceae</taxon>
        <taxon>Malassezia</taxon>
    </lineage>
</organism>
<evidence type="ECO:0000256" key="8">
    <source>
        <dbReference type="SAM" id="Phobius"/>
    </source>
</evidence>
<dbReference type="EMBL" id="KZ454987">
    <property type="protein sequence ID" value="PKI86036.1"/>
    <property type="molecule type" value="Genomic_DNA"/>
</dbReference>
<evidence type="ECO:0000256" key="3">
    <source>
        <dbReference type="ARBA" id="ARBA00022801"/>
    </source>
</evidence>
<proteinExistence type="predicted"/>
<evidence type="ECO:0000256" key="6">
    <source>
        <dbReference type="ARBA" id="ARBA00023098"/>
    </source>
</evidence>
<dbReference type="OrthoDB" id="5579088at2759"/>
<name>A0A2N1JHK5_9BASI</name>
<dbReference type="GO" id="GO:0008654">
    <property type="term" value="P:phospholipid biosynthetic process"/>
    <property type="evidence" value="ECO:0007669"/>
    <property type="project" value="TreeGrafter"/>
</dbReference>
<keyword evidence="7 8" id="KW-0472">Membrane</keyword>
<reference evidence="9 10" key="1">
    <citation type="submission" date="2017-10" db="EMBL/GenBank/DDBJ databases">
        <title>A novel species of cold-tolerant Malassezia isolated from bats.</title>
        <authorList>
            <person name="Lorch J.M."/>
            <person name="Palmer J.M."/>
            <person name="Vanderwolf K.J."/>
            <person name="Schmidt K.Z."/>
            <person name="Verant M.L."/>
            <person name="Weller T.J."/>
            <person name="Blehert D.S."/>
        </authorList>
    </citation>
    <scope>NUCLEOTIDE SEQUENCE [LARGE SCALE GENOMIC DNA]</scope>
    <source>
        <strain evidence="9 10">NWHC:44797-103</strain>
    </source>
</reference>
<dbReference type="Pfam" id="PF10261">
    <property type="entry name" value="FIT"/>
    <property type="match status" value="1"/>
</dbReference>
<feature type="transmembrane region" description="Helical" evidence="8">
    <location>
        <begin position="23"/>
        <end position="44"/>
    </location>
</feature>
<keyword evidence="6" id="KW-0443">Lipid metabolism</keyword>
<feature type="transmembrane region" description="Helical" evidence="8">
    <location>
        <begin position="229"/>
        <end position="251"/>
    </location>
</feature>
<dbReference type="GO" id="GO:0005789">
    <property type="term" value="C:endoplasmic reticulum membrane"/>
    <property type="evidence" value="ECO:0007669"/>
    <property type="project" value="UniProtKB-SubCell"/>
</dbReference>
<keyword evidence="3" id="KW-0378">Hydrolase</keyword>
<evidence type="ECO:0000313" key="9">
    <source>
        <dbReference type="EMBL" id="PKI86036.1"/>
    </source>
</evidence>
<dbReference type="AlphaFoldDB" id="A0A2N1JHK5"/>
<evidence type="ECO:0000313" key="10">
    <source>
        <dbReference type="Proteomes" id="UP000232875"/>
    </source>
</evidence>
<sequence>MASTPQRAPFVVRLVHQFALHKYHFYIIAGMGTVLMLGTLFAGLTGANRFNMELTETRGIDIVAARAMEANVPSIFADRRHIVNALFVKRAWFWNTMAILLLACTVERASDGLRGEKALGIVPRRVTSWQTIFRMKSYWRWAIATLGWIFFTQWCFGPSISERVLVATGAACIVNAVPVDSALCYKRMRVSHATHTDIFLRIPPPMQEKLGSQTILARWHGGHDVSGHTFILVLGTVLLLEQLIPYLPYLLPSASRFRRSIPRALYANKDIARPTLSPS</sequence>
<dbReference type="Proteomes" id="UP000232875">
    <property type="component" value="Unassembled WGS sequence"/>
</dbReference>
<protein>
    <submittedName>
        <fullName evidence="9">Uncharacterized protein</fullName>
    </submittedName>
</protein>
<evidence type="ECO:0000256" key="1">
    <source>
        <dbReference type="ARBA" id="ARBA00004477"/>
    </source>
</evidence>
<evidence type="ECO:0000256" key="2">
    <source>
        <dbReference type="ARBA" id="ARBA00022692"/>
    </source>
</evidence>
<gene>
    <name evidence="9" type="ORF">MVES_000148</name>
</gene>
<keyword evidence="5 8" id="KW-1133">Transmembrane helix</keyword>
<evidence type="ECO:0000256" key="4">
    <source>
        <dbReference type="ARBA" id="ARBA00022824"/>
    </source>
</evidence>
<comment type="subcellular location">
    <subcellularLocation>
        <location evidence="1">Endoplasmic reticulum membrane</location>
        <topology evidence="1">Multi-pass membrane protein</topology>
    </subcellularLocation>
</comment>